<evidence type="ECO:0000313" key="1">
    <source>
        <dbReference type="EMBL" id="CAD8166657.1"/>
    </source>
</evidence>
<organism evidence="1 2">
    <name type="scientific">Paramecium octaurelia</name>
    <dbReference type="NCBI Taxonomy" id="43137"/>
    <lineage>
        <taxon>Eukaryota</taxon>
        <taxon>Sar</taxon>
        <taxon>Alveolata</taxon>
        <taxon>Ciliophora</taxon>
        <taxon>Intramacronucleata</taxon>
        <taxon>Oligohymenophorea</taxon>
        <taxon>Peniculida</taxon>
        <taxon>Parameciidae</taxon>
        <taxon>Paramecium</taxon>
    </lineage>
</organism>
<comment type="caution">
    <text evidence="1">The sequence shown here is derived from an EMBL/GenBank/DDBJ whole genome shotgun (WGS) entry which is preliminary data.</text>
</comment>
<name>A0A8S1UR85_PAROT</name>
<proteinExistence type="predicted"/>
<dbReference type="EMBL" id="CAJJDP010000048">
    <property type="protein sequence ID" value="CAD8166657.1"/>
    <property type="molecule type" value="Genomic_DNA"/>
</dbReference>
<dbReference type="Proteomes" id="UP000683925">
    <property type="component" value="Unassembled WGS sequence"/>
</dbReference>
<sequence length="92" mass="10690">MQVLVLQSIIKYSIQKATKTKSFLQFVSSIKYPRKQLNLIQKINMLKGSSFIGNQQLQDHKNIGLPEVFLKLQNMIGNNFSLIIIWDIIWNP</sequence>
<protein>
    <submittedName>
        <fullName evidence="1">Uncharacterized protein</fullName>
    </submittedName>
</protein>
<evidence type="ECO:0000313" key="2">
    <source>
        <dbReference type="Proteomes" id="UP000683925"/>
    </source>
</evidence>
<gene>
    <name evidence="1" type="ORF">POCTA_138.1.T0480271</name>
</gene>
<accession>A0A8S1UR85</accession>
<reference evidence="1" key="1">
    <citation type="submission" date="2021-01" db="EMBL/GenBank/DDBJ databases">
        <authorList>
            <consortium name="Genoscope - CEA"/>
            <person name="William W."/>
        </authorList>
    </citation>
    <scope>NUCLEOTIDE SEQUENCE</scope>
</reference>
<dbReference type="AlphaFoldDB" id="A0A8S1UR85"/>
<keyword evidence="2" id="KW-1185">Reference proteome</keyword>